<evidence type="ECO:0000256" key="1">
    <source>
        <dbReference type="SAM" id="Phobius"/>
    </source>
</evidence>
<gene>
    <name evidence="2" type="ORF">J2S23_001144</name>
</gene>
<dbReference type="CDD" id="cd17332">
    <property type="entry name" value="MFS_MelB_like"/>
    <property type="match status" value="1"/>
</dbReference>
<feature type="transmembrane region" description="Helical" evidence="1">
    <location>
        <begin position="186"/>
        <end position="205"/>
    </location>
</feature>
<dbReference type="RefSeq" id="WP_307121783.1">
    <property type="nucleotide sequence ID" value="NZ_JAUSTM010000009.1"/>
</dbReference>
<feature type="transmembrane region" description="Helical" evidence="1">
    <location>
        <begin position="376"/>
        <end position="398"/>
    </location>
</feature>
<dbReference type="InterPro" id="IPR001927">
    <property type="entry name" value="Na/Gal_symport"/>
</dbReference>
<keyword evidence="1" id="KW-0812">Transmembrane</keyword>
<keyword evidence="1" id="KW-1133">Transmembrane helix</keyword>
<organism evidence="2 3">
    <name type="scientific">Streptococcus moroccensis</name>
    <dbReference type="NCBI Taxonomy" id="1451356"/>
    <lineage>
        <taxon>Bacteria</taxon>
        <taxon>Bacillati</taxon>
        <taxon>Bacillota</taxon>
        <taxon>Bacilli</taxon>
        <taxon>Lactobacillales</taxon>
        <taxon>Streptococcaceae</taxon>
        <taxon>Streptococcus</taxon>
    </lineage>
</organism>
<feature type="transmembrane region" description="Helical" evidence="1">
    <location>
        <begin position="277"/>
        <end position="296"/>
    </location>
</feature>
<accession>A0ABT9YSJ0</accession>
<feature type="transmembrane region" description="Helical" evidence="1">
    <location>
        <begin position="334"/>
        <end position="355"/>
    </location>
</feature>
<dbReference type="EMBL" id="JAUSTM010000009">
    <property type="protein sequence ID" value="MDQ0222592.1"/>
    <property type="molecule type" value="Genomic_DNA"/>
</dbReference>
<name>A0ABT9YSJ0_9STRE</name>
<sequence length="472" mass="52613">MSQKNINSDISEAKGWQYSLGNLGNNTIFMTVGTYVMFFYTNVAGISPLAAGTIFMVARLIDAFTDPLMGMIVDKTNTRFGRFRPYVMFGSPILGIIFTSLFVMPDFSMKGKITYAMITYIMYSLAWTVVQIPQLAVPSLLTNDVARRTRIQAQFQAFGSIASLIVTSFALPILDRLGGQEDPSAWFKLVAAFAVMAVISMNISINAVKDRDVYNPEFKAIKNKNKLSFKETFSVITKNKMLLSILVAFGTDMFAFQVANTLRIYFFRYNMGGRTDLISYIGMAGTIYSFVIVMFIQQMVSKWGKKKSIFWMEALGIVFMLPMLITGLQNKYSVALVMASYLLTGFSFAITNMLSRSAVLDSANYAEMKTGIKGTALVNSSFTFVNKVSQALSVWLGGYILQVVGYDANAAQQNSQTLMAILLICTVLPIIGYVCSLIALKFYPLTRGDEIELQKYMDEKLKNRETVDDIAI</sequence>
<feature type="transmembrane region" description="Helical" evidence="1">
    <location>
        <begin position="418"/>
        <end position="440"/>
    </location>
</feature>
<evidence type="ECO:0000313" key="2">
    <source>
        <dbReference type="EMBL" id="MDQ0222592.1"/>
    </source>
</evidence>
<keyword evidence="3" id="KW-1185">Reference proteome</keyword>
<feature type="transmembrane region" description="Helical" evidence="1">
    <location>
        <begin position="86"/>
        <end position="105"/>
    </location>
</feature>
<feature type="transmembrane region" description="Helical" evidence="1">
    <location>
        <begin position="308"/>
        <end position="328"/>
    </location>
</feature>
<dbReference type="PANTHER" id="PTHR11328">
    <property type="entry name" value="MAJOR FACILITATOR SUPERFAMILY DOMAIN-CONTAINING PROTEIN"/>
    <property type="match status" value="1"/>
</dbReference>
<proteinExistence type="predicted"/>
<dbReference type="Pfam" id="PF13347">
    <property type="entry name" value="MFS_2"/>
    <property type="match status" value="1"/>
</dbReference>
<dbReference type="Proteomes" id="UP001223079">
    <property type="component" value="Unassembled WGS sequence"/>
</dbReference>
<dbReference type="NCBIfam" id="TIGR00792">
    <property type="entry name" value="gph"/>
    <property type="match status" value="1"/>
</dbReference>
<feature type="transmembrane region" description="Helical" evidence="1">
    <location>
        <begin position="20"/>
        <end position="40"/>
    </location>
</feature>
<feature type="transmembrane region" description="Helical" evidence="1">
    <location>
        <begin position="153"/>
        <end position="174"/>
    </location>
</feature>
<protein>
    <submittedName>
        <fullName evidence="2">Sugar (Glycoside-pentoside-hexuronide) transporter</fullName>
    </submittedName>
</protein>
<evidence type="ECO:0000313" key="3">
    <source>
        <dbReference type="Proteomes" id="UP001223079"/>
    </source>
</evidence>
<reference evidence="2 3" key="1">
    <citation type="submission" date="2023-07" db="EMBL/GenBank/DDBJ databases">
        <title>Genomic Encyclopedia of Type Strains, Phase IV (KMG-IV): sequencing the most valuable type-strain genomes for metagenomic binning, comparative biology and taxonomic classification.</title>
        <authorList>
            <person name="Goeker M."/>
        </authorList>
    </citation>
    <scope>NUCLEOTIDE SEQUENCE [LARGE SCALE GENOMIC DNA]</scope>
    <source>
        <strain evidence="2 3">DSM 105143</strain>
    </source>
</reference>
<keyword evidence="1" id="KW-0472">Membrane</keyword>
<dbReference type="PANTHER" id="PTHR11328:SF24">
    <property type="entry name" value="MAJOR FACILITATOR SUPERFAMILY (MFS) PROFILE DOMAIN-CONTAINING PROTEIN"/>
    <property type="match status" value="1"/>
</dbReference>
<comment type="caution">
    <text evidence="2">The sequence shown here is derived from an EMBL/GenBank/DDBJ whole genome shotgun (WGS) entry which is preliminary data.</text>
</comment>
<dbReference type="InterPro" id="IPR036259">
    <property type="entry name" value="MFS_trans_sf"/>
</dbReference>
<dbReference type="SUPFAM" id="SSF103473">
    <property type="entry name" value="MFS general substrate transporter"/>
    <property type="match status" value="1"/>
</dbReference>
<feature type="transmembrane region" description="Helical" evidence="1">
    <location>
        <begin position="242"/>
        <end position="265"/>
    </location>
</feature>
<feature type="transmembrane region" description="Helical" evidence="1">
    <location>
        <begin position="117"/>
        <end position="141"/>
    </location>
</feature>
<dbReference type="InterPro" id="IPR039672">
    <property type="entry name" value="MFS_2"/>
</dbReference>
<dbReference type="Gene3D" id="1.20.1250.20">
    <property type="entry name" value="MFS general substrate transporter like domains"/>
    <property type="match status" value="2"/>
</dbReference>